<feature type="domain" description="Core-binding (CB)" evidence="8">
    <location>
        <begin position="9"/>
        <end position="90"/>
    </location>
</feature>
<dbReference type="PATRIC" id="fig|742737.3.peg.3590"/>
<dbReference type="OrthoDB" id="184666at2"/>
<evidence type="ECO:0000313" key="9">
    <source>
        <dbReference type="EMBL" id="EHI58433.1"/>
    </source>
</evidence>
<evidence type="ECO:0000313" key="10">
    <source>
        <dbReference type="Proteomes" id="UP000005384"/>
    </source>
</evidence>
<evidence type="ECO:0000259" key="7">
    <source>
        <dbReference type="PROSITE" id="PS51898"/>
    </source>
</evidence>
<dbReference type="RefSeq" id="WP_006781600.1">
    <property type="nucleotide sequence ID" value="NZ_CP040506.1"/>
</dbReference>
<comment type="function">
    <text evidence="1">Site-specific tyrosine recombinase, which acts by catalyzing the cutting and rejoining of the recombining DNA molecules.</text>
</comment>
<dbReference type="InterPro" id="IPR044068">
    <property type="entry name" value="CB"/>
</dbReference>
<dbReference type="HOGENOM" id="CLU_027562_9_2_9"/>
<dbReference type="Pfam" id="PF00589">
    <property type="entry name" value="Phage_integrase"/>
    <property type="match status" value="1"/>
</dbReference>
<dbReference type="InterPro" id="IPR050090">
    <property type="entry name" value="Tyrosine_recombinase_XerCD"/>
</dbReference>
<evidence type="ECO:0008006" key="11">
    <source>
        <dbReference type="Google" id="ProtNLM"/>
    </source>
</evidence>
<evidence type="ECO:0000256" key="3">
    <source>
        <dbReference type="ARBA" id="ARBA00022908"/>
    </source>
</evidence>
<dbReference type="GO" id="GO:0003677">
    <property type="term" value="F:DNA binding"/>
    <property type="evidence" value="ECO:0007669"/>
    <property type="project" value="UniProtKB-UniRule"/>
</dbReference>
<dbReference type="InterPro" id="IPR002104">
    <property type="entry name" value="Integrase_catalytic"/>
</dbReference>
<dbReference type="InterPro" id="IPR010998">
    <property type="entry name" value="Integrase_recombinase_N"/>
</dbReference>
<dbReference type="Pfam" id="PF02899">
    <property type="entry name" value="Phage_int_SAM_1"/>
    <property type="match status" value="1"/>
</dbReference>
<dbReference type="InterPro" id="IPR004107">
    <property type="entry name" value="Integrase_SAM-like_N"/>
</dbReference>
<dbReference type="AlphaFoldDB" id="G5IJD1"/>
<dbReference type="Proteomes" id="UP000005384">
    <property type="component" value="Unassembled WGS sequence"/>
</dbReference>
<keyword evidence="10" id="KW-1185">Reference proteome</keyword>
<feature type="domain" description="Tyr recombinase" evidence="7">
    <location>
        <begin position="108"/>
        <end position="281"/>
    </location>
</feature>
<evidence type="ECO:0000256" key="2">
    <source>
        <dbReference type="ARBA" id="ARBA00008857"/>
    </source>
</evidence>
<dbReference type="PANTHER" id="PTHR30349">
    <property type="entry name" value="PHAGE INTEGRASE-RELATED"/>
    <property type="match status" value="1"/>
</dbReference>
<proteinExistence type="inferred from homology"/>
<dbReference type="GO" id="GO:0015074">
    <property type="term" value="P:DNA integration"/>
    <property type="evidence" value="ECO:0007669"/>
    <property type="project" value="UniProtKB-KW"/>
</dbReference>
<dbReference type="PANTHER" id="PTHR30349:SF89">
    <property type="entry name" value="INTEGRASE_RECOMBINASE"/>
    <property type="match status" value="1"/>
</dbReference>
<name>G5IJD1_9FIRM</name>
<evidence type="ECO:0000256" key="1">
    <source>
        <dbReference type="ARBA" id="ARBA00003283"/>
    </source>
</evidence>
<dbReference type="GO" id="GO:0006310">
    <property type="term" value="P:DNA recombination"/>
    <property type="evidence" value="ECO:0007669"/>
    <property type="project" value="UniProtKB-KW"/>
</dbReference>
<keyword evidence="5" id="KW-0233">DNA recombination</keyword>
<dbReference type="Gene3D" id="1.10.150.130">
    <property type="match status" value="1"/>
</dbReference>
<comment type="caution">
    <text evidence="9">The sequence shown here is derived from an EMBL/GenBank/DDBJ whole genome shotgun (WGS) entry which is preliminary data.</text>
</comment>
<accession>G5IJD1</accession>
<dbReference type="PROSITE" id="PS51900">
    <property type="entry name" value="CB"/>
    <property type="match status" value="1"/>
</dbReference>
<dbReference type="SUPFAM" id="SSF56349">
    <property type="entry name" value="DNA breaking-rejoining enzymes"/>
    <property type="match status" value="1"/>
</dbReference>
<evidence type="ECO:0000259" key="8">
    <source>
        <dbReference type="PROSITE" id="PS51900"/>
    </source>
</evidence>
<dbReference type="EMBL" id="ADLN01000099">
    <property type="protein sequence ID" value="EHI58433.1"/>
    <property type="molecule type" value="Genomic_DNA"/>
</dbReference>
<keyword evidence="4 6" id="KW-0238">DNA-binding</keyword>
<dbReference type="Gene3D" id="1.10.443.10">
    <property type="entry name" value="Intergrase catalytic core"/>
    <property type="match status" value="1"/>
</dbReference>
<dbReference type="InterPro" id="IPR013762">
    <property type="entry name" value="Integrase-like_cat_sf"/>
</dbReference>
<evidence type="ECO:0000256" key="5">
    <source>
        <dbReference type="ARBA" id="ARBA00023172"/>
    </source>
</evidence>
<reference evidence="9 10" key="1">
    <citation type="submission" date="2011-08" db="EMBL/GenBank/DDBJ databases">
        <title>The Genome Sequence of Clostridium hathewayi WAL-18680.</title>
        <authorList>
            <consortium name="The Broad Institute Genome Sequencing Platform"/>
            <person name="Earl A."/>
            <person name="Ward D."/>
            <person name="Feldgarden M."/>
            <person name="Gevers D."/>
            <person name="Finegold S.M."/>
            <person name="Summanen P.H."/>
            <person name="Molitoris D.R."/>
            <person name="Song M."/>
            <person name="Daigneault M."/>
            <person name="Allen-Vercoe E."/>
            <person name="Young S.K."/>
            <person name="Zeng Q."/>
            <person name="Gargeya S."/>
            <person name="Fitzgerald M."/>
            <person name="Haas B."/>
            <person name="Abouelleil A."/>
            <person name="Alvarado L."/>
            <person name="Arachchi H.M."/>
            <person name="Berlin A."/>
            <person name="Brown A."/>
            <person name="Chapman S.B."/>
            <person name="Chen Z."/>
            <person name="Dunbar C."/>
            <person name="Freedman E."/>
            <person name="Gearin G."/>
            <person name="Gellesch M."/>
            <person name="Goldberg J."/>
            <person name="Griggs A."/>
            <person name="Gujja S."/>
            <person name="Heiman D."/>
            <person name="Howarth C."/>
            <person name="Larson L."/>
            <person name="Lui A."/>
            <person name="MacDonald P.J.P."/>
            <person name="Montmayeur A."/>
            <person name="Murphy C."/>
            <person name="Neiman D."/>
            <person name="Pearson M."/>
            <person name="Priest M."/>
            <person name="Roberts A."/>
            <person name="Saif S."/>
            <person name="Shea T."/>
            <person name="Shenoy N."/>
            <person name="Sisk P."/>
            <person name="Stolte C."/>
            <person name="Sykes S."/>
            <person name="Wortman J."/>
            <person name="Nusbaum C."/>
            <person name="Birren B."/>
        </authorList>
    </citation>
    <scope>NUCLEOTIDE SEQUENCE [LARGE SCALE GENOMIC DNA]</scope>
    <source>
        <strain evidence="9 10">WAL-18680</strain>
    </source>
</reference>
<sequence>MKERKNVDNITNEEIEEYELHLRGEERSQATVEKYLRDVKKFREFLLVSGDREFDRGRVLEYREYLRENYKINSVNSMLAAINNFFEFMEWDDCKVKLFKADRTPAGQQELELSERDYQCLIDTAERKGDVRMSMLVQTICSTGVRISELKFITVESLAKGYVEIEGRGKSRVVLLSEELIRMLQKYCEGAGILSGSIFVTKGGQTMDRSNINKKMKALGRQAGVDERKVFPHNLRRASARTFYRIEKEVIRLTDIPGYSNGSVASIYTMTTERQPRQVLSRMMLVSEA</sequence>
<protein>
    <recommendedName>
        <fullName evidence="11">Tyr recombinase domain-containing protein</fullName>
    </recommendedName>
</protein>
<organism evidence="9 10">
    <name type="scientific">Hungatella hathewayi WAL-18680</name>
    <dbReference type="NCBI Taxonomy" id="742737"/>
    <lineage>
        <taxon>Bacteria</taxon>
        <taxon>Bacillati</taxon>
        <taxon>Bacillota</taxon>
        <taxon>Clostridia</taxon>
        <taxon>Lachnospirales</taxon>
        <taxon>Lachnospiraceae</taxon>
        <taxon>Hungatella</taxon>
    </lineage>
</organism>
<dbReference type="PROSITE" id="PS51898">
    <property type="entry name" value="TYR_RECOMBINASE"/>
    <property type="match status" value="1"/>
</dbReference>
<evidence type="ECO:0000256" key="4">
    <source>
        <dbReference type="ARBA" id="ARBA00023125"/>
    </source>
</evidence>
<gene>
    <name evidence="9" type="ORF">HMPREF9473_03609</name>
</gene>
<dbReference type="InterPro" id="IPR011010">
    <property type="entry name" value="DNA_brk_join_enz"/>
</dbReference>
<evidence type="ECO:0000256" key="6">
    <source>
        <dbReference type="PROSITE-ProRule" id="PRU01248"/>
    </source>
</evidence>
<comment type="similarity">
    <text evidence="2">Belongs to the 'phage' integrase family.</text>
</comment>
<keyword evidence="3" id="KW-0229">DNA integration</keyword>